<gene>
    <name evidence="2" type="ORF">NKE59_03265</name>
</gene>
<evidence type="ECO:0000256" key="1">
    <source>
        <dbReference type="SAM" id="SignalP"/>
    </source>
</evidence>
<feature type="signal peptide" evidence="1">
    <location>
        <begin position="1"/>
        <end position="21"/>
    </location>
</feature>
<evidence type="ECO:0000313" key="2">
    <source>
        <dbReference type="EMBL" id="XCC58324.1"/>
    </source>
</evidence>
<dbReference type="Gene3D" id="1.25.40.10">
    <property type="entry name" value="Tetratricopeptide repeat domain"/>
    <property type="match status" value="1"/>
</dbReference>
<dbReference type="SUPFAM" id="SSF48452">
    <property type="entry name" value="TPR-like"/>
    <property type="match status" value="1"/>
</dbReference>
<dbReference type="EMBL" id="CP099959">
    <property type="protein sequence ID" value="XCC58324.1"/>
    <property type="molecule type" value="Genomic_DNA"/>
</dbReference>
<feature type="chain" id="PRO_5043392181" evidence="1">
    <location>
        <begin position="22"/>
        <end position="152"/>
    </location>
</feature>
<reference evidence="2" key="1">
    <citation type="submission" date="2022-06" db="EMBL/GenBank/DDBJ databases">
        <title>New Polynucleobacter species.</title>
        <authorList>
            <person name="Hahn M.W."/>
        </authorList>
    </citation>
    <scope>NUCLEOTIDE SEQUENCE</scope>
    <source>
        <strain evidence="2">UK-FUSCHL-C3</strain>
    </source>
</reference>
<keyword evidence="1" id="KW-0732">Signal</keyword>
<dbReference type="RefSeq" id="WP_353439539.1">
    <property type="nucleotide sequence ID" value="NZ_CP099959.1"/>
</dbReference>
<accession>A0AAU8A3Y7</accession>
<dbReference type="InterPro" id="IPR011990">
    <property type="entry name" value="TPR-like_helical_dom_sf"/>
</dbReference>
<name>A0AAU8A3Y7_9BURK</name>
<dbReference type="AlphaFoldDB" id="A0AAU8A3Y7"/>
<sequence>MVKMKHLIAALFVASASFSYAADTTPSSSASSWQAEAQKEIKAKNYDGAIKTLLAANEPNSADWNNLLGYAQRKKSPPDLNAAERYYQAALKIDPKHKGALEYYGELFLMKNDLPGAEQMLARLNKVCIFSCEEYRDLKEEIAKYKAKKGSK</sequence>
<dbReference type="Pfam" id="PF14559">
    <property type="entry name" value="TPR_19"/>
    <property type="match status" value="1"/>
</dbReference>
<proteinExistence type="predicted"/>
<protein>
    <submittedName>
        <fullName evidence="2">Tetratricopeptide repeat protein</fullName>
    </submittedName>
</protein>
<organism evidence="2">
    <name type="scientific">Polynucleobacter sp. UK-FUSCHL-C3</name>
    <dbReference type="NCBI Taxonomy" id="2955208"/>
    <lineage>
        <taxon>Bacteria</taxon>
        <taxon>Pseudomonadati</taxon>
        <taxon>Pseudomonadota</taxon>
        <taxon>Betaproteobacteria</taxon>
        <taxon>Burkholderiales</taxon>
        <taxon>Burkholderiaceae</taxon>
        <taxon>Polynucleobacter</taxon>
    </lineage>
</organism>